<dbReference type="Proteomes" id="UP001501183">
    <property type="component" value="Unassembled WGS sequence"/>
</dbReference>
<dbReference type="EMBL" id="BAABFB010000022">
    <property type="protein sequence ID" value="GAA4474156.1"/>
    <property type="molecule type" value="Genomic_DNA"/>
</dbReference>
<evidence type="ECO:0000313" key="3">
    <source>
        <dbReference type="Proteomes" id="UP001501183"/>
    </source>
</evidence>
<name>A0ABP8NYC0_9NOCA</name>
<gene>
    <name evidence="2" type="ORF">GCM10023094_09230</name>
</gene>
<accession>A0ABP8NYC0</accession>
<protein>
    <recommendedName>
        <fullName evidence="4">DUF1376 domain-containing protein</fullName>
    </recommendedName>
</protein>
<organism evidence="2 3">
    <name type="scientific">Rhodococcus olei</name>
    <dbReference type="NCBI Taxonomy" id="2161675"/>
    <lineage>
        <taxon>Bacteria</taxon>
        <taxon>Bacillati</taxon>
        <taxon>Actinomycetota</taxon>
        <taxon>Actinomycetes</taxon>
        <taxon>Mycobacteriales</taxon>
        <taxon>Nocardiaceae</taxon>
        <taxon>Rhodococcus</taxon>
    </lineage>
</organism>
<evidence type="ECO:0008006" key="4">
    <source>
        <dbReference type="Google" id="ProtNLM"/>
    </source>
</evidence>
<proteinExistence type="predicted"/>
<evidence type="ECO:0000256" key="1">
    <source>
        <dbReference type="SAM" id="MobiDB-lite"/>
    </source>
</evidence>
<keyword evidence="3" id="KW-1185">Reference proteome</keyword>
<dbReference type="RefSeq" id="WP_345342585.1">
    <property type="nucleotide sequence ID" value="NZ_BAABFB010000022.1"/>
</dbReference>
<evidence type="ECO:0000313" key="2">
    <source>
        <dbReference type="EMBL" id="GAA4474156.1"/>
    </source>
</evidence>
<feature type="region of interest" description="Disordered" evidence="1">
    <location>
        <begin position="165"/>
        <end position="187"/>
    </location>
</feature>
<sequence length="206" mass="22616">MPLTRADVKGLLTFIAMNDNRTVDDKTVDTWCMTLKSDLNAVLVLEAARLHFEDSTAWIMPAHVNRIAVQLRRDAADRESAAEREARQLANDQKNGLAGEFATVRALPSGQPASESARERAKQVVAGLHIAETPQQKAARIRAEWAVEQEQGLRRAVEPEHRFKRKGTQEIGDSRVSSHSETPGIESLGGLFSAVSVEISQPNQAA</sequence>
<reference evidence="3" key="1">
    <citation type="journal article" date="2019" name="Int. J. Syst. Evol. Microbiol.">
        <title>The Global Catalogue of Microorganisms (GCM) 10K type strain sequencing project: providing services to taxonomists for standard genome sequencing and annotation.</title>
        <authorList>
            <consortium name="The Broad Institute Genomics Platform"/>
            <consortium name="The Broad Institute Genome Sequencing Center for Infectious Disease"/>
            <person name="Wu L."/>
            <person name="Ma J."/>
        </authorList>
    </citation>
    <scope>NUCLEOTIDE SEQUENCE [LARGE SCALE GENOMIC DNA]</scope>
    <source>
        <strain evidence="3">JCM 32206</strain>
    </source>
</reference>
<comment type="caution">
    <text evidence="2">The sequence shown here is derived from an EMBL/GenBank/DDBJ whole genome shotgun (WGS) entry which is preliminary data.</text>
</comment>